<accession>A0A8J2E3H2</accession>
<proteinExistence type="predicted"/>
<comment type="caution">
    <text evidence="3">The sequence shown here is derived from an EMBL/GenBank/DDBJ whole genome shotgun (WGS) entry which is preliminary data.</text>
</comment>
<dbReference type="CDD" id="cd00301">
    <property type="entry name" value="lipocalin_FABP"/>
    <property type="match status" value="1"/>
</dbReference>
<keyword evidence="2" id="KW-0732">Signal</keyword>
<dbReference type="Gene3D" id="2.40.128.20">
    <property type="match status" value="1"/>
</dbReference>
<dbReference type="Proteomes" id="UP000786811">
    <property type="component" value="Unassembled WGS sequence"/>
</dbReference>
<gene>
    <name evidence="3" type="ORF">HICCMSTLAB_LOCUS1969</name>
</gene>
<evidence type="ECO:0000313" key="3">
    <source>
        <dbReference type="EMBL" id="CAG5075988.1"/>
    </source>
</evidence>
<evidence type="ECO:0000256" key="2">
    <source>
        <dbReference type="SAM" id="SignalP"/>
    </source>
</evidence>
<organism evidence="3 4">
    <name type="scientific">Cotesia congregata</name>
    <name type="common">Parasitoid wasp</name>
    <name type="synonym">Apanteles congregatus</name>
    <dbReference type="NCBI Taxonomy" id="51543"/>
    <lineage>
        <taxon>Eukaryota</taxon>
        <taxon>Metazoa</taxon>
        <taxon>Ecdysozoa</taxon>
        <taxon>Arthropoda</taxon>
        <taxon>Hexapoda</taxon>
        <taxon>Insecta</taxon>
        <taxon>Pterygota</taxon>
        <taxon>Neoptera</taxon>
        <taxon>Endopterygota</taxon>
        <taxon>Hymenoptera</taxon>
        <taxon>Apocrita</taxon>
        <taxon>Ichneumonoidea</taxon>
        <taxon>Braconidae</taxon>
        <taxon>Microgastrinae</taxon>
        <taxon>Cotesia</taxon>
    </lineage>
</organism>
<reference evidence="3" key="1">
    <citation type="submission" date="2021-04" db="EMBL/GenBank/DDBJ databases">
        <authorList>
            <person name="Chebbi M.A.C M."/>
        </authorList>
    </citation>
    <scope>NUCLEOTIDE SEQUENCE</scope>
</reference>
<dbReference type="SUPFAM" id="SSF50814">
    <property type="entry name" value="Lipocalins"/>
    <property type="match status" value="1"/>
</dbReference>
<protein>
    <submittedName>
        <fullName evidence="3">Uncharacterized protein</fullName>
    </submittedName>
</protein>
<evidence type="ECO:0000313" key="4">
    <source>
        <dbReference type="Proteomes" id="UP000786811"/>
    </source>
</evidence>
<keyword evidence="4" id="KW-1185">Reference proteome</keyword>
<dbReference type="InterPro" id="IPR012674">
    <property type="entry name" value="Calycin"/>
</dbReference>
<feature type="region of interest" description="Disordered" evidence="1">
    <location>
        <begin position="82"/>
        <end position="227"/>
    </location>
</feature>
<name>A0A8J2E3H2_COTCN</name>
<evidence type="ECO:0000256" key="1">
    <source>
        <dbReference type="SAM" id="MobiDB-lite"/>
    </source>
</evidence>
<feature type="compositionally biased region" description="Low complexity" evidence="1">
    <location>
        <begin position="100"/>
        <end position="226"/>
    </location>
</feature>
<feature type="signal peptide" evidence="2">
    <location>
        <begin position="1"/>
        <end position="18"/>
    </location>
</feature>
<sequence>MLVLPILLCLAARTLVEGAAAGGAAAGSGSFASSAAQSGENTLEDPRYESDLLQAIAAAESNENSGATSGHYGAEDTLRKRDTSSGALAGGGANSGSGAGSNANSGSGAGSNANSGSGAGSNANSGSGAGSNANSGSGAGSNANSGSGAGSNANSGSGAGSNANSGSGAGSNANSGSGAGSNANSGSGAERSSAGSNANSGSSAGSNANSGSSAGSNANSGSSASSCDSQSQWTDGLCPIISGVPLDMTKKAGYWYEVQRSANDFSGLDKCAKVFWRKPQNGVSYIINKSYSNVAHVTETTVSQMKKCGAKNYYTYHVPILGVVSRNQVYLDLDYDSHALFWTCENHGNKHRATFTLLSRHPNLPENIEEIEQKACAKFNLSMPPMVSFDLSGCNDAYDSYDFCENN</sequence>
<feature type="compositionally biased region" description="Gly residues" evidence="1">
    <location>
        <begin position="88"/>
        <end position="99"/>
    </location>
</feature>
<dbReference type="AlphaFoldDB" id="A0A8J2E3H2"/>
<dbReference type="EMBL" id="CAJNRD030001116">
    <property type="protein sequence ID" value="CAG5075988.1"/>
    <property type="molecule type" value="Genomic_DNA"/>
</dbReference>
<feature type="chain" id="PRO_5035304134" evidence="2">
    <location>
        <begin position="19"/>
        <end position="407"/>
    </location>
</feature>